<proteinExistence type="inferred from homology"/>
<reference evidence="12 13" key="1">
    <citation type="submission" date="2016-10" db="EMBL/GenBank/DDBJ databases">
        <authorList>
            <person name="Varghese N."/>
            <person name="Submissions S."/>
        </authorList>
    </citation>
    <scope>NUCLEOTIDE SEQUENCE [LARGE SCALE GENOMIC DNA]</scope>
    <source>
        <strain evidence="12 13">DSM 16392</strain>
    </source>
</reference>
<dbReference type="InterPro" id="IPR002575">
    <property type="entry name" value="Aminoglycoside_PTrfase"/>
</dbReference>
<evidence type="ECO:0000259" key="11">
    <source>
        <dbReference type="Pfam" id="PF01636"/>
    </source>
</evidence>
<dbReference type="RefSeq" id="WP_093516629.1">
    <property type="nucleotide sequence ID" value="NZ_FOSK01000001.1"/>
</dbReference>
<dbReference type="InterPro" id="IPR011009">
    <property type="entry name" value="Kinase-like_dom_sf"/>
</dbReference>
<dbReference type="PANTHER" id="PTHR33540:SF2">
    <property type="entry name" value="TRNA THREONYLCARBAMOYLADENOSINE BIOSYNTHESIS PROTEIN TSAE"/>
    <property type="match status" value="1"/>
</dbReference>
<dbReference type="Proteomes" id="UP000199598">
    <property type="component" value="Unassembled WGS sequence"/>
</dbReference>
<name>A0A1I3VTP4_9HYPH</name>
<dbReference type="Gene3D" id="3.30.200.20">
    <property type="entry name" value="Phosphorylase Kinase, domain 1"/>
    <property type="match status" value="1"/>
</dbReference>
<dbReference type="InterPro" id="IPR003442">
    <property type="entry name" value="T6A_TsaE"/>
</dbReference>
<evidence type="ECO:0000313" key="13">
    <source>
        <dbReference type="Proteomes" id="UP000199598"/>
    </source>
</evidence>
<dbReference type="SUPFAM" id="SSF52540">
    <property type="entry name" value="P-loop containing nucleoside triphosphate hydrolases"/>
    <property type="match status" value="1"/>
</dbReference>
<evidence type="ECO:0000256" key="2">
    <source>
        <dbReference type="ARBA" id="ARBA00007599"/>
    </source>
</evidence>
<keyword evidence="5" id="KW-0819">tRNA processing</keyword>
<protein>
    <recommendedName>
        <fullName evidence="3">tRNA threonylcarbamoyladenosine biosynthesis protein TsaE</fullName>
    </recommendedName>
    <alternativeName>
        <fullName evidence="10">t(6)A37 threonylcarbamoyladenosine biosynthesis protein TsaE</fullName>
    </alternativeName>
</protein>
<evidence type="ECO:0000256" key="4">
    <source>
        <dbReference type="ARBA" id="ARBA00022490"/>
    </source>
</evidence>
<evidence type="ECO:0000256" key="9">
    <source>
        <dbReference type="ARBA" id="ARBA00022842"/>
    </source>
</evidence>
<organism evidence="12 13">
    <name type="scientific">Pseudovibrio ascidiaceicola</name>
    <dbReference type="NCBI Taxonomy" id="285279"/>
    <lineage>
        <taxon>Bacteria</taxon>
        <taxon>Pseudomonadati</taxon>
        <taxon>Pseudomonadota</taxon>
        <taxon>Alphaproteobacteria</taxon>
        <taxon>Hyphomicrobiales</taxon>
        <taxon>Stappiaceae</taxon>
        <taxon>Pseudovibrio</taxon>
    </lineage>
</organism>
<keyword evidence="4" id="KW-0963">Cytoplasm</keyword>
<dbReference type="Gene3D" id="3.40.50.300">
    <property type="entry name" value="P-loop containing nucleotide triphosphate hydrolases"/>
    <property type="match status" value="1"/>
</dbReference>
<evidence type="ECO:0000256" key="3">
    <source>
        <dbReference type="ARBA" id="ARBA00019010"/>
    </source>
</evidence>
<comment type="similarity">
    <text evidence="2">Belongs to the TsaE family.</text>
</comment>
<sequence>MKVLLDNQRATELFAADLAELLKEGDVLALSGDLGTGKSTLSRALLRHLAADPHLEVPSPTFTLVQTYDLPRMSVAHLDLYRIEEPEELEELGLDEYLETGVALIEWPEMGDPSYWLDALDLKLTEGTEPDTREIILTANSESWQNRLDRLAARRALLKKSGWIDAEREHVQGDASMRTYFRLHKNGETVVFMDSPPTGPEPLLPTGKTYGETVHRAKDVTAFFAVGNALAEHGFRVPKRLAADPENGLALLEDFGDQIITENGEAVKERYELAIDDIARLHSCNWQTELQADGKSHQLKPCDFEVLITEADLYLQWYLPYASGAPATEQQGRDYVEAWQELLEPVLQSEPTLLLRDYHSPNIMWLPEASGLNKLGLIDYQDAMVGPAAYDVASLVYDARVDMPADLQEHLLQRYCDLARKHKPIFDEMAFRNAVAVLALQRNAKILGAFVRLDKQLGKPKYMEMLPRIRNYVRQCFAQLGEVKLKPMFTVILSSNETSQSDD</sequence>
<evidence type="ECO:0000256" key="7">
    <source>
        <dbReference type="ARBA" id="ARBA00022741"/>
    </source>
</evidence>
<evidence type="ECO:0000256" key="8">
    <source>
        <dbReference type="ARBA" id="ARBA00022840"/>
    </source>
</evidence>
<comment type="caution">
    <text evidence="12">The sequence shown here is derived from an EMBL/GenBank/DDBJ whole genome shotgun (WGS) entry which is preliminary data.</text>
</comment>
<keyword evidence="7" id="KW-0547">Nucleotide-binding</keyword>
<dbReference type="NCBIfam" id="TIGR00150">
    <property type="entry name" value="T6A_YjeE"/>
    <property type="match status" value="1"/>
</dbReference>
<keyword evidence="8" id="KW-0067">ATP-binding</keyword>
<gene>
    <name evidence="12" type="ORF">SAMN04488518_101625</name>
</gene>
<dbReference type="SUPFAM" id="SSF56112">
    <property type="entry name" value="Protein kinase-like (PK-like)"/>
    <property type="match status" value="1"/>
</dbReference>
<dbReference type="Pfam" id="PF01636">
    <property type="entry name" value="APH"/>
    <property type="match status" value="1"/>
</dbReference>
<dbReference type="EMBL" id="FOSK01000001">
    <property type="protein sequence ID" value="SFJ98778.1"/>
    <property type="molecule type" value="Genomic_DNA"/>
</dbReference>
<dbReference type="Gene3D" id="3.90.1200.10">
    <property type="match status" value="1"/>
</dbReference>
<dbReference type="Pfam" id="PF02367">
    <property type="entry name" value="TsaE"/>
    <property type="match status" value="1"/>
</dbReference>
<keyword evidence="6" id="KW-0479">Metal-binding</keyword>
<evidence type="ECO:0000313" key="12">
    <source>
        <dbReference type="EMBL" id="SFJ98778.1"/>
    </source>
</evidence>
<evidence type="ECO:0000256" key="6">
    <source>
        <dbReference type="ARBA" id="ARBA00022723"/>
    </source>
</evidence>
<keyword evidence="9" id="KW-0460">Magnesium</keyword>
<accession>A0A1I3VTP4</accession>
<dbReference type="PANTHER" id="PTHR33540">
    <property type="entry name" value="TRNA THREONYLCARBAMOYLADENOSINE BIOSYNTHESIS PROTEIN TSAE"/>
    <property type="match status" value="1"/>
</dbReference>
<evidence type="ECO:0000256" key="10">
    <source>
        <dbReference type="ARBA" id="ARBA00032441"/>
    </source>
</evidence>
<evidence type="ECO:0000256" key="1">
    <source>
        <dbReference type="ARBA" id="ARBA00004496"/>
    </source>
</evidence>
<dbReference type="InterPro" id="IPR027417">
    <property type="entry name" value="P-loop_NTPase"/>
</dbReference>
<keyword evidence="13" id="KW-1185">Reference proteome</keyword>
<comment type="subcellular location">
    <subcellularLocation>
        <location evidence="1">Cytoplasm</location>
    </subcellularLocation>
</comment>
<feature type="domain" description="Aminoglycoside phosphotransferase" evidence="11">
    <location>
        <begin position="171"/>
        <end position="420"/>
    </location>
</feature>
<evidence type="ECO:0000256" key="5">
    <source>
        <dbReference type="ARBA" id="ARBA00022694"/>
    </source>
</evidence>